<dbReference type="Proteomes" id="UP000262257">
    <property type="component" value="Unassembled WGS sequence"/>
</dbReference>
<evidence type="ECO:0000256" key="6">
    <source>
        <dbReference type="SAM" id="Phobius"/>
    </source>
</evidence>
<feature type="transmembrane region" description="Helical" evidence="6">
    <location>
        <begin position="43"/>
        <end position="65"/>
    </location>
</feature>
<dbReference type="InterPro" id="IPR036259">
    <property type="entry name" value="MFS_trans_sf"/>
</dbReference>
<dbReference type="SUPFAM" id="SSF103473">
    <property type="entry name" value="MFS general substrate transporter"/>
    <property type="match status" value="1"/>
</dbReference>
<feature type="non-terminal residue" evidence="7">
    <location>
        <position position="1"/>
    </location>
</feature>
<reference evidence="7 8" key="1">
    <citation type="journal article" date="2018" name="Nat. Biotechnol.">
        <title>A standardized bacterial taxonomy based on genome phylogeny substantially revises the tree of life.</title>
        <authorList>
            <person name="Parks D.H."/>
            <person name="Chuvochina M."/>
            <person name="Waite D.W."/>
            <person name="Rinke C."/>
            <person name="Skarshewski A."/>
            <person name="Chaumeil P.A."/>
            <person name="Hugenholtz P."/>
        </authorList>
    </citation>
    <scope>NUCLEOTIDE SEQUENCE [LARGE SCALE GENOMIC DNA]</scope>
    <source>
        <strain evidence="7">UBA10045</strain>
    </source>
</reference>
<comment type="caution">
    <text evidence="7">The sequence shown here is derived from an EMBL/GenBank/DDBJ whole genome shotgun (WGS) entry which is preliminary data.</text>
</comment>
<dbReference type="GO" id="GO:0016020">
    <property type="term" value="C:membrane"/>
    <property type="evidence" value="ECO:0007669"/>
    <property type="project" value="UniProtKB-SubCell"/>
</dbReference>
<keyword evidence="3 6" id="KW-0812">Transmembrane</keyword>
<evidence type="ECO:0000256" key="3">
    <source>
        <dbReference type="ARBA" id="ARBA00022692"/>
    </source>
</evidence>
<protein>
    <submittedName>
        <fullName evidence="7">MFS transporter</fullName>
    </submittedName>
</protein>
<dbReference type="PANTHER" id="PTHR42718">
    <property type="entry name" value="MAJOR FACILITATOR SUPERFAMILY MULTIDRUG TRANSPORTER MFSC"/>
    <property type="match status" value="1"/>
</dbReference>
<evidence type="ECO:0000256" key="2">
    <source>
        <dbReference type="ARBA" id="ARBA00022448"/>
    </source>
</evidence>
<comment type="subcellular location">
    <subcellularLocation>
        <location evidence="1">Membrane</location>
        <topology evidence="1">Multi-pass membrane protein</topology>
    </subcellularLocation>
</comment>
<dbReference type="PANTHER" id="PTHR42718:SF9">
    <property type="entry name" value="MAJOR FACILITATOR SUPERFAMILY MULTIDRUG TRANSPORTER MFSC"/>
    <property type="match status" value="1"/>
</dbReference>
<evidence type="ECO:0000256" key="5">
    <source>
        <dbReference type="ARBA" id="ARBA00023136"/>
    </source>
</evidence>
<gene>
    <name evidence="7" type="primary">emrB</name>
    <name evidence="7" type="ORF">DIC32_12180</name>
</gene>
<evidence type="ECO:0000256" key="4">
    <source>
        <dbReference type="ARBA" id="ARBA00022989"/>
    </source>
</evidence>
<name>A0A3D3G3W1_ACIRA</name>
<keyword evidence="2" id="KW-0813">Transport</keyword>
<proteinExistence type="predicted"/>
<dbReference type="AlphaFoldDB" id="A0A3D3G3W1"/>
<evidence type="ECO:0000313" key="7">
    <source>
        <dbReference type="EMBL" id="HCM32128.1"/>
    </source>
</evidence>
<feature type="transmembrane region" description="Helical" evidence="6">
    <location>
        <begin position="149"/>
        <end position="167"/>
    </location>
</feature>
<evidence type="ECO:0000313" key="8">
    <source>
        <dbReference type="Proteomes" id="UP000262257"/>
    </source>
</evidence>
<evidence type="ECO:0000256" key="1">
    <source>
        <dbReference type="ARBA" id="ARBA00004141"/>
    </source>
</evidence>
<organism evidence="7 8">
    <name type="scientific">Acinetobacter radioresistens</name>
    <dbReference type="NCBI Taxonomy" id="40216"/>
    <lineage>
        <taxon>Bacteria</taxon>
        <taxon>Pseudomonadati</taxon>
        <taxon>Pseudomonadota</taxon>
        <taxon>Gammaproteobacteria</taxon>
        <taxon>Moraxellales</taxon>
        <taxon>Moraxellaceae</taxon>
        <taxon>Acinetobacter</taxon>
    </lineage>
</organism>
<accession>A0A3D3G3W1</accession>
<feature type="transmembrane region" description="Helical" evidence="6">
    <location>
        <begin position="77"/>
        <end position="95"/>
    </location>
</feature>
<keyword evidence="4 6" id="KW-1133">Transmembrane helix</keyword>
<dbReference type="Gene3D" id="1.20.1250.20">
    <property type="entry name" value="MFS general substrate transporter like domains"/>
    <property type="match status" value="1"/>
</dbReference>
<keyword evidence="5 6" id="KW-0472">Membrane</keyword>
<sequence length="180" mass="19168">KLSTRYDQRALACFGLLVLGGVTFMRALWTSEADFMALAIPQILQGFAVPFFFIPLSNIALASVLPQEITSAAGLMSFMRTMAGAIGASMSATMWDDHAKLARSEIVSSLNPEPTQHALVQSGMSPEGALAMISNLVNKEALTLAADHVFLLFSLVFVVSGLIIWLCPKPKTGAATGPTH</sequence>
<feature type="transmembrane region" description="Helical" evidence="6">
    <location>
        <begin position="12"/>
        <end position="31"/>
    </location>
</feature>
<dbReference type="EMBL" id="DPXL01000153">
    <property type="protein sequence ID" value="HCM32128.1"/>
    <property type="molecule type" value="Genomic_DNA"/>
</dbReference>